<dbReference type="WBParaSite" id="TCLT_0000889201-mRNA-1">
    <property type="protein sequence ID" value="TCLT_0000889201-mRNA-1"/>
    <property type="gene ID" value="TCLT_0000889201"/>
</dbReference>
<protein>
    <submittedName>
        <fullName evidence="3">Secreted protein</fullName>
    </submittedName>
</protein>
<proteinExistence type="predicted"/>
<reference evidence="3" key="1">
    <citation type="submission" date="2017-02" db="UniProtKB">
        <authorList>
            <consortium name="WormBaseParasite"/>
        </authorList>
    </citation>
    <scope>IDENTIFICATION</scope>
</reference>
<dbReference type="Proteomes" id="UP000276776">
    <property type="component" value="Unassembled WGS sequence"/>
</dbReference>
<evidence type="ECO:0000313" key="1">
    <source>
        <dbReference type="EMBL" id="VDN06467.1"/>
    </source>
</evidence>
<evidence type="ECO:0000313" key="3">
    <source>
        <dbReference type="WBParaSite" id="TCLT_0000889201-mRNA-1"/>
    </source>
</evidence>
<evidence type="ECO:0000313" key="2">
    <source>
        <dbReference type="Proteomes" id="UP000276776"/>
    </source>
</evidence>
<organism evidence="3">
    <name type="scientific">Thelazia callipaeda</name>
    <name type="common">Oriental eyeworm</name>
    <name type="synonym">Parasitic nematode</name>
    <dbReference type="NCBI Taxonomy" id="103827"/>
    <lineage>
        <taxon>Eukaryota</taxon>
        <taxon>Metazoa</taxon>
        <taxon>Ecdysozoa</taxon>
        <taxon>Nematoda</taxon>
        <taxon>Chromadorea</taxon>
        <taxon>Rhabditida</taxon>
        <taxon>Spirurina</taxon>
        <taxon>Spiruromorpha</taxon>
        <taxon>Thelazioidea</taxon>
        <taxon>Thelaziidae</taxon>
        <taxon>Thelazia</taxon>
    </lineage>
</organism>
<dbReference type="EMBL" id="UYYF01004696">
    <property type="protein sequence ID" value="VDN06467.1"/>
    <property type="molecule type" value="Genomic_DNA"/>
</dbReference>
<name>A0A0N5D757_THECL</name>
<gene>
    <name evidence="1" type="ORF">TCLT_LOCUS8881</name>
</gene>
<accession>A0A0N5D757</accession>
<keyword evidence="2" id="KW-1185">Reference proteome</keyword>
<reference evidence="1 2" key="2">
    <citation type="submission" date="2018-11" db="EMBL/GenBank/DDBJ databases">
        <authorList>
            <consortium name="Pathogen Informatics"/>
        </authorList>
    </citation>
    <scope>NUCLEOTIDE SEQUENCE [LARGE SCALE GENOMIC DNA]</scope>
</reference>
<dbReference type="AlphaFoldDB" id="A0A0N5D757"/>
<sequence length="82" mass="9220">MSRWDRYERGVVIAKLFCVRCSLLLSDHRLYCLTALSVLFHSNAQINQSSDAVSRTDLIPKVFVPFLTDPVLKCCASQSVVS</sequence>